<proteinExistence type="predicted"/>
<reference evidence="1 2" key="1">
    <citation type="submission" date="2019-04" db="EMBL/GenBank/DDBJ databases">
        <title>Complete Genome of UW386 and Higher Quality Genome of UW700.</title>
        <authorList>
            <person name="Jacobs J."/>
            <person name="Perez A."/>
            <person name="Steidl O."/>
            <person name="Allen C."/>
        </authorList>
    </citation>
    <scope>NUCLEOTIDE SEQUENCE [LARGE SCALE GENOMIC DNA]</scope>
    <source>
        <strain evidence="1 2">UW386</strain>
    </source>
</reference>
<organism evidence="1 2">
    <name type="scientific">Ralstonia solanacearum</name>
    <name type="common">Pseudomonas solanacearum</name>
    <dbReference type="NCBI Taxonomy" id="305"/>
    <lineage>
        <taxon>Bacteria</taxon>
        <taxon>Pseudomonadati</taxon>
        <taxon>Pseudomonadota</taxon>
        <taxon>Betaproteobacteria</taxon>
        <taxon>Burkholderiales</taxon>
        <taxon>Burkholderiaceae</taxon>
        <taxon>Ralstonia</taxon>
        <taxon>Ralstonia solanacearum species complex</taxon>
    </lineage>
</organism>
<protein>
    <recommendedName>
        <fullName evidence="3">Transcriptional regulator</fullName>
    </recommendedName>
</protein>
<name>A0AA92ED25_RALSL</name>
<accession>A0AA92ED25</accession>
<gene>
    <name evidence="1" type="ORF">E7Z57_12460</name>
</gene>
<evidence type="ECO:0008006" key="3">
    <source>
        <dbReference type="Google" id="ProtNLM"/>
    </source>
</evidence>
<evidence type="ECO:0000313" key="2">
    <source>
        <dbReference type="Proteomes" id="UP000310553"/>
    </source>
</evidence>
<dbReference type="Proteomes" id="UP000310553">
    <property type="component" value="Chromosome"/>
</dbReference>
<evidence type="ECO:0000313" key="1">
    <source>
        <dbReference type="EMBL" id="QCX49824.1"/>
    </source>
</evidence>
<dbReference type="AlphaFoldDB" id="A0AA92ED25"/>
<sequence>MGRRASAPPPFVPVTLRRDGVTISRFTTPTTPGTPRDTGLQEMRIECFYPADAASRRVLERMTL</sequence>
<dbReference type="EMBL" id="CP039339">
    <property type="protein sequence ID" value="QCX49824.1"/>
    <property type="molecule type" value="Genomic_DNA"/>
</dbReference>